<gene>
    <name evidence="2" type="ORF">EXIGLDRAFT_717571</name>
</gene>
<feature type="region of interest" description="Disordered" evidence="1">
    <location>
        <begin position="52"/>
        <end position="165"/>
    </location>
</feature>
<evidence type="ECO:0000313" key="2">
    <source>
        <dbReference type="EMBL" id="KZV93150.1"/>
    </source>
</evidence>
<dbReference type="Proteomes" id="UP000077266">
    <property type="component" value="Unassembled WGS sequence"/>
</dbReference>
<accession>A0A165IAY2</accession>
<dbReference type="AlphaFoldDB" id="A0A165IAY2"/>
<feature type="compositionally biased region" description="Basic and acidic residues" evidence="1">
    <location>
        <begin position="112"/>
        <end position="123"/>
    </location>
</feature>
<feature type="compositionally biased region" description="Polar residues" evidence="1">
    <location>
        <begin position="52"/>
        <end position="75"/>
    </location>
</feature>
<reference evidence="2 3" key="1">
    <citation type="journal article" date="2016" name="Mol. Biol. Evol.">
        <title>Comparative Genomics of Early-Diverging Mushroom-Forming Fungi Provides Insights into the Origins of Lignocellulose Decay Capabilities.</title>
        <authorList>
            <person name="Nagy L.G."/>
            <person name="Riley R."/>
            <person name="Tritt A."/>
            <person name="Adam C."/>
            <person name="Daum C."/>
            <person name="Floudas D."/>
            <person name="Sun H."/>
            <person name="Yadav J.S."/>
            <person name="Pangilinan J."/>
            <person name="Larsson K.H."/>
            <person name="Matsuura K."/>
            <person name="Barry K."/>
            <person name="Labutti K."/>
            <person name="Kuo R."/>
            <person name="Ohm R.A."/>
            <person name="Bhattacharya S.S."/>
            <person name="Shirouzu T."/>
            <person name="Yoshinaga Y."/>
            <person name="Martin F.M."/>
            <person name="Grigoriev I.V."/>
            <person name="Hibbett D.S."/>
        </authorList>
    </citation>
    <scope>NUCLEOTIDE SEQUENCE [LARGE SCALE GENOMIC DNA]</scope>
    <source>
        <strain evidence="2 3">HHB12029</strain>
    </source>
</reference>
<keyword evidence="3" id="KW-1185">Reference proteome</keyword>
<sequence length="165" mass="17671">MSSSSSASASTPTPAFNTIMGNMSVESALAKLGLSHGELLAKTQAMRQFLSSDATFAPQPTRSFTQHASQPSLPSFPTLDRSTALARSRSLDSHAMAAASAFLPAETPSRTRKADSDVSERDSKRRRGEKVPIPSLHPSRPDHPSLPAPRRLYQSPSPSPSTRDD</sequence>
<proteinExistence type="predicted"/>
<dbReference type="EMBL" id="KV425995">
    <property type="protein sequence ID" value="KZV93150.1"/>
    <property type="molecule type" value="Genomic_DNA"/>
</dbReference>
<name>A0A165IAY2_EXIGL</name>
<protein>
    <submittedName>
        <fullName evidence="2">Uncharacterized protein</fullName>
    </submittedName>
</protein>
<organism evidence="2 3">
    <name type="scientific">Exidia glandulosa HHB12029</name>
    <dbReference type="NCBI Taxonomy" id="1314781"/>
    <lineage>
        <taxon>Eukaryota</taxon>
        <taxon>Fungi</taxon>
        <taxon>Dikarya</taxon>
        <taxon>Basidiomycota</taxon>
        <taxon>Agaricomycotina</taxon>
        <taxon>Agaricomycetes</taxon>
        <taxon>Auriculariales</taxon>
        <taxon>Exidiaceae</taxon>
        <taxon>Exidia</taxon>
    </lineage>
</organism>
<dbReference type="InParanoid" id="A0A165IAY2"/>
<evidence type="ECO:0000313" key="3">
    <source>
        <dbReference type="Proteomes" id="UP000077266"/>
    </source>
</evidence>
<evidence type="ECO:0000256" key="1">
    <source>
        <dbReference type="SAM" id="MobiDB-lite"/>
    </source>
</evidence>